<feature type="transmembrane region" description="Helical" evidence="2">
    <location>
        <begin position="7"/>
        <end position="23"/>
    </location>
</feature>
<dbReference type="Pfam" id="PF00092">
    <property type="entry name" value="VWA"/>
    <property type="match status" value="1"/>
</dbReference>
<dbReference type="Gene3D" id="3.40.50.410">
    <property type="entry name" value="von Willebrand factor, type A domain"/>
    <property type="match status" value="1"/>
</dbReference>
<evidence type="ECO:0000256" key="2">
    <source>
        <dbReference type="SAM" id="Phobius"/>
    </source>
</evidence>
<feature type="transmembrane region" description="Helical" evidence="2">
    <location>
        <begin position="1121"/>
        <end position="1138"/>
    </location>
</feature>
<dbReference type="InterPro" id="IPR036465">
    <property type="entry name" value="vWFA_dom_sf"/>
</dbReference>
<gene>
    <name evidence="4" type="ORF">BTN92_14935</name>
</gene>
<keyword evidence="2" id="KW-1133">Transmembrane helix</keyword>
<dbReference type="CDD" id="cd00198">
    <property type="entry name" value="vWFA"/>
    <property type="match status" value="1"/>
</dbReference>
<dbReference type="InterPro" id="IPR051266">
    <property type="entry name" value="CLCR"/>
</dbReference>
<name>A0A1V2UBD7_ENTMU</name>
<dbReference type="SUPFAM" id="SSF53300">
    <property type="entry name" value="vWA-like"/>
    <property type="match status" value="1"/>
</dbReference>
<feature type="region of interest" description="Disordered" evidence="1">
    <location>
        <begin position="158"/>
        <end position="187"/>
    </location>
</feature>
<dbReference type="Gene3D" id="2.60.40.10">
    <property type="entry name" value="Immunoglobulins"/>
    <property type="match status" value="3"/>
</dbReference>
<dbReference type="Pfam" id="PF21426">
    <property type="entry name" value="GBS104-like_Ig"/>
    <property type="match status" value="1"/>
</dbReference>
<dbReference type="InterPro" id="IPR049319">
    <property type="entry name" value="GBS104-like_Ig"/>
</dbReference>
<evidence type="ECO:0000313" key="5">
    <source>
        <dbReference type="Proteomes" id="UP000189299"/>
    </source>
</evidence>
<comment type="caution">
    <text evidence="4">The sequence shown here is derived from an EMBL/GenBank/DDBJ whole genome shotgun (WGS) entry which is preliminary data.</text>
</comment>
<dbReference type="AlphaFoldDB" id="A0A1V2UBD7"/>
<protein>
    <recommendedName>
        <fullName evidence="3">VWFA domain-containing protein</fullName>
    </recommendedName>
</protein>
<dbReference type="OrthoDB" id="2056845at2"/>
<dbReference type="SMART" id="SM00327">
    <property type="entry name" value="VWA"/>
    <property type="match status" value="1"/>
</dbReference>
<dbReference type="Proteomes" id="UP000189299">
    <property type="component" value="Unassembled WGS sequence"/>
</dbReference>
<dbReference type="PANTHER" id="PTHR10579:SF43">
    <property type="entry name" value="ZINC FINGER (C3HC4-TYPE RING FINGER) FAMILY PROTEIN"/>
    <property type="match status" value="1"/>
</dbReference>
<dbReference type="InterPro" id="IPR013783">
    <property type="entry name" value="Ig-like_fold"/>
</dbReference>
<sequence length="1148" mass="128700">MKKRNYFIVFCLFSLFFVTYFYFQKGKTVAANEEATIEVLNNEYGKVSIRKIDRQLTVVYRLNEQTQENRFLFQLHPKDVPETNLLSSYVSQEYQEYTDEQQRKWLAGDFSQAIEEKELTIELPSTSKEFQLNIQIEEKTGQLLLSEPASFSFSIDNENQETAQTSEPTSETTTSSENSEVSDDSSIAKNEYRPFEQPQLFNEQLKPKGLATIEPEYTTDEQGTYPQAMWQPENDENVRNHQGNRHGQSQWDGLTNWDGDPTNQNNSYIEYGGEKEEADYAIRKFAKETATPGLFDLYLNVRGNTQKNIPPLDVVLVVDWSGSMNEDNRIIEVKNGIDRFVDTLSESGVTEKINLGYVGFSSEGYDNRTIPIAGFDSVKEEIQAATPDSTSGGTFTQNGLRQAGEMLSEQNGHKKVIVLLTDGVPTCSYHVSSVVTEEDGSYYGATFSNQVDHPEYTSKISPPYLVPVRDQYSQWRWINSTFTATIGEAMALKQRGIEIHGLGIQLQGDETEGITKEEVERRMRKMVSTGEDGTAYYESANESTDIADYLAKKAVQLSGTVVDGKITDPIIDPFVYQPDSASVTSVGTTPLSIDPLLSIDGQTINVDKIYLEKGQEIQLHYQVRLQTESKMFETDTWYQMNGQTIFQPTSNPDVLAKFGVPSAKAPGVSLDFFKEWEEFDQDTTTRPEKVIYEIKRTGITETSSWESGYVQLSKPEEENTNVWERTNITKLLASSEASRETLSLPKYNNQGQEFHYEAVNELDVPGYQSEKVNATTWKNKKQFVPLDLKITKKTSSADHLLKGAVFQLTIEGQEIQLIDHEDGTYSLPEGTRLEKGKSYTLTEISAPAGHEKSEKQAWEIAISDNGEVTVDKQQATVTDQVIQLTIENPFADLPIAIRKYTEKDKQKINLAGATFALQIKGETGTYHTLKEEVTASSGLAEFVIQKAGEYRLVETAGSLGYDTIPGNYEFKVDPYGTILYDGENVEEDTVWTLTHMNQIKPFDLTVLKQTDTGQALKGAVFRLSGSDGQVELPNDDKATDTFVFENLKPGEYTLEEIKTPEGYLGLEQPVQIVIQTDGKVTVDGEPAEIQLQTDHTNNQIHLVITNQALIPLPETGGSGRLGFLLLGILAIVSFVVYLRGMRRGGISS</sequence>
<accession>A0A1V2UBD7</accession>
<evidence type="ECO:0000259" key="3">
    <source>
        <dbReference type="PROSITE" id="PS50234"/>
    </source>
</evidence>
<dbReference type="PROSITE" id="PS50234">
    <property type="entry name" value="VWFA"/>
    <property type="match status" value="1"/>
</dbReference>
<feature type="domain" description="VWFA" evidence="3">
    <location>
        <begin position="313"/>
        <end position="554"/>
    </location>
</feature>
<dbReference type="EMBL" id="MSTR01000020">
    <property type="protein sequence ID" value="ONN40581.1"/>
    <property type="molecule type" value="Genomic_DNA"/>
</dbReference>
<dbReference type="RefSeq" id="WP_077152075.1">
    <property type="nucleotide sequence ID" value="NZ_CABMMO010000020.1"/>
</dbReference>
<dbReference type="Pfam" id="PF17802">
    <property type="entry name" value="SpaA"/>
    <property type="match status" value="3"/>
</dbReference>
<keyword evidence="2" id="KW-0472">Membrane</keyword>
<dbReference type="Gene3D" id="2.60.40.2110">
    <property type="match status" value="1"/>
</dbReference>
<feature type="region of interest" description="Disordered" evidence="1">
    <location>
        <begin position="235"/>
        <end position="258"/>
    </location>
</feature>
<organism evidence="4 5">
    <name type="scientific">Enterococcus mundtii</name>
    <dbReference type="NCBI Taxonomy" id="53346"/>
    <lineage>
        <taxon>Bacteria</taxon>
        <taxon>Bacillati</taxon>
        <taxon>Bacillota</taxon>
        <taxon>Bacilli</taxon>
        <taxon>Lactobacillales</taxon>
        <taxon>Enterococcaceae</taxon>
        <taxon>Enterococcus</taxon>
    </lineage>
</organism>
<keyword evidence="2" id="KW-0812">Transmembrane</keyword>
<evidence type="ECO:0000313" key="4">
    <source>
        <dbReference type="EMBL" id="ONN40581.1"/>
    </source>
</evidence>
<dbReference type="InterPro" id="IPR002035">
    <property type="entry name" value="VWF_A"/>
</dbReference>
<reference evidence="4 5" key="1">
    <citation type="submission" date="2016-12" db="EMBL/GenBank/DDBJ databases">
        <authorList>
            <person name="Song W.-J."/>
            <person name="Kurnit D.M."/>
        </authorList>
    </citation>
    <scope>NUCLEOTIDE SEQUENCE [LARGE SCALE GENOMIC DNA]</scope>
    <source>
        <strain evidence="4 5">CGB1038-1_S1</strain>
    </source>
</reference>
<proteinExistence type="predicted"/>
<dbReference type="PANTHER" id="PTHR10579">
    <property type="entry name" value="CALCIUM-ACTIVATED CHLORIDE CHANNEL REGULATOR"/>
    <property type="match status" value="1"/>
</dbReference>
<evidence type="ECO:0000256" key="1">
    <source>
        <dbReference type="SAM" id="MobiDB-lite"/>
    </source>
</evidence>
<feature type="compositionally biased region" description="Low complexity" evidence="1">
    <location>
        <begin position="161"/>
        <end position="179"/>
    </location>
</feature>
<dbReference type="STRING" id="53346.A5802_000009"/>
<dbReference type="SUPFAM" id="SSF49478">
    <property type="entry name" value="Cna protein B-type domain"/>
    <property type="match status" value="2"/>
</dbReference>
<dbReference type="InterPro" id="IPR041033">
    <property type="entry name" value="SpaA_PFL_dom_1"/>
</dbReference>